<dbReference type="EMBL" id="OX459122">
    <property type="protein sequence ID" value="CAI9108001.1"/>
    <property type="molecule type" value="Genomic_DNA"/>
</dbReference>
<dbReference type="PANTHER" id="PTHR47926:SF426">
    <property type="entry name" value="TETRATRICOPEPTIDE-LIKE HELICAL DOMAIN SUPERFAMILY, DYW DOMAIN-CONTAINING PROTEIN"/>
    <property type="match status" value="1"/>
</dbReference>
<evidence type="ECO:0000313" key="5">
    <source>
        <dbReference type="Proteomes" id="UP001161247"/>
    </source>
</evidence>
<proteinExistence type="predicted"/>
<evidence type="ECO:0000256" key="1">
    <source>
        <dbReference type="ARBA" id="ARBA00022737"/>
    </source>
</evidence>
<reference evidence="4" key="1">
    <citation type="submission" date="2023-03" db="EMBL/GenBank/DDBJ databases">
        <authorList>
            <person name="Julca I."/>
        </authorList>
    </citation>
    <scope>NUCLEOTIDE SEQUENCE</scope>
</reference>
<dbReference type="InterPro" id="IPR011990">
    <property type="entry name" value="TPR-like_helical_dom_sf"/>
</dbReference>
<dbReference type="SUPFAM" id="SSF48452">
    <property type="entry name" value="TPR-like"/>
    <property type="match status" value="1"/>
</dbReference>
<dbReference type="InterPro" id="IPR046960">
    <property type="entry name" value="PPR_At4g14850-like_plant"/>
</dbReference>
<dbReference type="InterPro" id="IPR046848">
    <property type="entry name" value="E_motif"/>
</dbReference>
<dbReference type="GO" id="GO:0003723">
    <property type="term" value="F:RNA binding"/>
    <property type="evidence" value="ECO:0007669"/>
    <property type="project" value="InterPro"/>
</dbReference>
<feature type="repeat" description="PPR" evidence="2">
    <location>
        <begin position="255"/>
        <end position="289"/>
    </location>
</feature>
<feature type="compositionally biased region" description="Polar residues" evidence="3">
    <location>
        <begin position="428"/>
        <end position="437"/>
    </location>
</feature>
<dbReference type="Pfam" id="PF13041">
    <property type="entry name" value="PPR_2"/>
    <property type="match status" value="1"/>
</dbReference>
<keyword evidence="1" id="KW-0677">Repeat</keyword>
<evidence type="ECO:0000256" key="3">
    <source>
        <dbReference type="SAM" id="MobiDB-lite"/>
    </source>
</evidence>
<dbReference type="Pfam" id="PF20431">
    <property type="entry name" value="E_motif"/>
    <property type="match status" value="1"/>
</dbReference>
<evidence type="ECO:0000313" key="4">
    <source>
        <dbReference type="EMBL" id="CAI9108001.1"/>
    </source>
</evidence>
<dbReference type="GO" id="GO:0009451">
    <property type="term" value="P:RNA modification"/>
    <property type="evidence" value="ECO:0007669"/>
    <property type="project" value="InterPro"/>
</dbReference>
<name>A0AAV1DKV5_OLDCO</name>
<keyword evidence="5" id="KW-1185">Reference proteome</keyword>
<protein>
    <submittedName>
        <fullName evidence="4">OLC1v1007506C1</fullName>
    </submittedName>
</protein>
<dbReference type="PROSITE" id="PS51375">
    <property type="entry name" value="PPR"/>
    <property type="match status" value="2"/>
</dbReference>
<accession>A0AAV1DKV5</accession>
<dbReference type="InterPro" id="IPR002885">
    <property type="entry name" value="PPR_rpt"/>
</dbReference>
<feature type="region of interest" description="Disordered" evidence="3">
    <location>
        <begin position="413"/>
        <end position="437"/>
    </location>
</feature>
<feature type="compositionally biased region" description="Basic and acidic residues" evidence="3">
    <location>
        <begin position="413"/>
        <end position="424"/>
    </location>
</feature>
<dbReference type="Pfam" id="PF01535">
    <property type="entry name" value="PPR"/>
    <property type="match status" value="3"/>
</dbReference>
<organism evidence="4 5">
    <name type="scientific">Oldenlandia corymbosa var. corymbosa</name>
    <dbReference type="NCBI Taxonomy" id="529605"/>
    <lineage>
        <taxon>Eukaryota</taxon>
        <taxon>Viridiplantae</taxon>
        <taxon>Streptophyta</taxon>
        <taxon>Embryophyta</taxon>
        <taxon>Tracheophyta</taxon>
        <taxon>Spermatophyta</taxon>
        <taxon>Magnoliopsida</taxon>
        <taxon>eudicotyledons</taxon>
        <taxon>Gunneridae</taxon>
        <taxon>Pentapetalae</taxon>
        <taxon>asterids</taxon>
        <taxon>lamiids</taxon>
        <taxon>Gentianales</taxon>
        <taxon>Rubiaceae</taxon>
        <taxon>Rubioideae</taxon>
        <taxon>Spermacoceae</taxon>
        <taxon>Hedyotis-Oldenlandia complex</taxon>
        <taxon>Oldenlandia</taxon>
    </lineage>
</organism>
<feature type="repeat" description="PPR" evidence="2">
    <location>
        <begin position="392"/>
        <end position="426"/>
    </location>
</feature>
<dbReference type="PANTHER" id="PTHR47926">
    <property type="entry name" value="PENTATRICOPEPTIDE REPEAT-CONTAINING PROTEIN"/>
    <property type="match status" value="1"/>
</dbReference>
<dbReference type="AlphaFoldDB" id="A0AAV1DKV5"/>
<dbReference type="FunFam" id="1.25.40.10:FF:000090">
    <property type="entry name" value="Pentatricopeptide repeat-containing protein, chloroplastic"/>
    <property type="match status" value="1"/>
</dbReference>
<sequence>MASSYSSNYLRLLSYTKTLTSHVNNGRHHEALSLFHHIHSSLSLSLDPFIFPLALKSCSSLNSPYLGISIHALTYKHSFLTNPYVASALLIMYGKCISIPSARKLFDEIPQRNEVVWNSMISLYAASKNISAALELFGVMDVKPSASSFNSIMAGFLLDCVEDDIDGCYKAIDFYRQMLKMGLSPNLITVLALLKACLGLAELSLIKEIHGYSIRNGIDPNMQFRSGLVEAYGRCGDLKTADEVFQQMKEDDVPDVVAWSSLISAHALQGDARNALKIFERMEMANVKPDKITFLAVLKACSHAGLPDEARMYFSRMHNQYGLEAGSDHYACLVDVLSRAGRLHEAYDLIRQMPVKASVKAWGALLAACRSYGEVELGEIAGRALLEMEPENPANYVILGRLYTSAGRRREAEELRREMKERGLKVSPGSSWTMHQN</sequence>
<gene>
    <name evidence="4" type="ORF">OLC1_LOCUS16175</name>
</gene>
<dbReference type="NCBIfam" id="TIGR00756">
    <property type="entry name" value="PPR"/>
    <property type="match status" value="5"/>
</dbReference>
<evidence type="ECO:0000256" key="2">
    <source>
        <dbReference type="PROSITE-ProRule" id="PRU00708"/>
    </source>
</evidence>
<dbReference type="Gene3D" id="1.25.40.10">
    <property type="entry name" value="Tetratricopeptide repeat domain"/>
    <property type="match status" value="3"/>
</dbReference>
<dbReference type="Proteomes" id="UP001161247">
    <property type="component" value="Chromosome 5"/>
</dbReference>